<feature type="region of interest" description="Disordered" evidence="1">
    <location>
        <begin position="1"/>
        <end position="35"/>
    </location>
</feature>
<dbReference type="EMBL" id="KV417297">
    <property type="protein sequence ID" value="KZO94004.1"/>
    <property type="molecule type" value="Genomic_DNA"/>
</dbReference>
<dbReference type="Proteomes" id="UP000076738">
    <property type="component" value="Unassembled WGS sequence"/>
</dbReference>
<reference evidence="2 3" key="1">
    <citation type="journal article" date="2016" name="Mol. Biol. Evol.">
        <title>Comparative Genomics of Early-Diverging Mushroom-Forming Fungi Provides Insights into the Origins of Lignocellulose Decay Capabilities.</title>
        <authorList>
            <person name="Nagy L.G."/>
            <person name="Riley R."/>
            <person name="Tritt A."/>
            <person name="Adam C."/>
            <person name="Daum C."/>
            <person name="Floudas D."/>
            <person name="Sun H."/>
            <person name="Yadav J.S."/>
            <person name="Pangilinan J."/>
            <person name="Larsson K.H."/>
            <person name="Matsuura K."/>
            <person name="Barry K."/>
            <person name="Labutti K."/>
            <person name="Kuo R."/>
            <person name="Ohm R.A."/>
            <person name="Bhattacharya S.S."/>
            <person name="Shirouzu T."/>
            <person name="Yoshinaga Y."/>
            <person name="Martin F.M."/>
            <person name="Grigoriev I.V."/>
            <person name="Hibbett D.S."/>
        </authorList>
    </citation>
    <scope>NUCLEOTIDE SEQUENCE [LARGE SCALE GENOMIC DNA]</scope>
    <source>
        <strain evidence="2 3">TUFC12733</strain>
    </source>
</reference>
<protein>
    <recommendedName>
        <fullName evidence="4">Splicing arginine serine-rich 12</fullName>
    </recommendedName>
</protein>
<sequence>MSTRSRSASPRPSKRRRTSRSPTPSDAADLPHDAKEITADDYFAKNDEFRAWLRDEKHKYFDELSGEKARSYFRKFVRAWNRGKLPRSLYAGINPTSTASAAQTSFKWGFAQNSNRAEREALERARGEVGSLTWGGSSGDRETRVQGPERPRVAGPSMPSASDLRLAQESAAEAVERERLQARKAGKKEAKERLEEVAPREVGRERMLEKKRERREGDRQFRDGKGDDAAGLEVDEKSLLGGDSFQERIRQRDAARARFEDKKRTAQREKEAEMYERTSARRAKESETMDMFKRMAKERFG</sequence>
<dbReference type="STRING" id="1330018.A0A167JWH4"/>
<evidence type="ECO:0000256" key="1">
    <source>
        <dbReference type="SAM" id="MobiDB-lite"/>
    </source>
</evidence>
<keyword evidence="3" id="KW-1185">Reference proteome</keyword>
<feature type="compositionally biased region" description="Basic and acidic residues" evidence="1">
    <location>
        <begin position="245"/>
        <end position="290"/>
    </location>
</feature>
<feature type="compositionally biased region" description="Low complexity" evidence="1">
    <location>
        <begin position="1"/>
        <end position="11"/>
    </location>
</feature>
<feature type="compositionally biased region" description="Basic and acidic residues" evidence="1">
    <location>
        <begin position="174"/>
        <end position="238"/>
    </location>
</feature>
<evidence type="ECO:0000313" key="2">
    <source>
        <dbReference type="EMBL" id="KZO94004.1"/>
    </source>
</evidence>
<proteinExistence type="predicted"/>
<accession>A0A167JWH4</accession>
<dbReference type="PANTHER" id="PTHR34117">
    <property type="entry name" value="STYLE CELL-CYCLE INHIBITOR 1"/>
    <property type="match status" value="1"/>
</dbReference>
<dbReference type="AlphaFoldDB" id="A0A167JWH4"/>
<feature type="region of interest" description="Disordered" evidence="1">
    <location>
        <begin position="119"/>
        <end position="290"/>
    </location>
</feature>
<dbReference type="PANTHER" id="PTHR34117:SF1">
    <property type="entry name" value="STYLE CELL-CYCLE INHIBITOR 1"/>
    <property type="match status" value="1"/>
</dbReference>
<evidence type="ECO:0008006" key="4">
    <source>
        <dbReference type="Google" id="ProtNLM"/>
    </source>
</evidence>
<organism evidence="2 3">
    <name type="scientific">Calocera viscosa (strain TUFC12733)</name>
    <dbReference type="NCBI Taxonomy" id="1330018"/>
    <lineage>
        <taxon>Eukaryota</taxon>
        <taxon>Fungi</taxon>
        <taxon>Dikarya</taxon>
        <taxon>Basidiomycota</taxon>
        <taxon>Agaricomycotina</taxon>
        <taxon>Dacrymycetes</taxon>
        <taxon>Dacrymycetales</taxon>
        <taxon>Dacrymycetaceae</taxon>
        <taxon>Calocera</taxon>
    </lineage>
</organism>
<name>A0A167JWH4_CALVF</name>
<gene>
    <name evidence="2" type="ORF">CALVIDRAFT_539378</name>
</gene>
<feature type="compositionally biased region" description="Basic and acidic residues" evidence="1">
    <location>
        <begin position="139"/>
        <end position="152"/>
    </location>
</feature>
<dbReference type="InterPro" id="IPR044688">
    <property type="entry name" value="SCI-1-like"/>
</dbReference>
<dbReference type="OrthoDB" id="2139939at2759"/>
<evidence type="ECO:0000313" key="3">
    <source>
        <dbReference type="Proteomes" id="UP000076738"/>
    </source>
</evidence>